<dbReference type="KEGG" id="sct:SCAT_0657"/>
<dbReference type="InterPro" id="IPR011576">
    <property type="entry name" value="Pyridox_Oxase_N"/>
</dbReference>
<evidence type="ECO:0000256" key="1">
    <source>
        <dbReference type="ARBA" id="ARBA00023002"/>
    </source>
</evidence>
<dbReference type="Pfam" id="PF01243">
    <property type="entry name" value="PNPOx_N"/>
    <property type="match status" value="1"/>
</dbReference>
<dbReference type="PANTHER" id="PTHR35176">
    <property type="entry name" value="HEME OXYGENASE HI_0854-RELATED"/>
    <property type="match status" value="1"/>
</dbReference>
<dbReference type="InterPro" id="IPR019967">
    <property type="entry name" value="F420-dep_enz_PPOX_Rv0121"/>
</dbReference>
<dbReference type="InterPro" id="IPR052019">
    <property type="entry name" value="F420H2_bilvrd_red/Heme_oxyg"/>
</dbReference>
<keyword evidence="1" id="KW-0560">Oxidoreductase</keyword>
<accession>G8WTF3</accession>
<dbReference type="RefSeq" id="WP_014141433.1">
    <property type="nucleotide sequence ID" value="NC_016111.1"/>
</dbReference>
<evidence type="ECO:0000259" key="2">
    <source>
        <dbReference type="Pfam" id="PF01243"/>
    </source>
</evidence>
<organism evidence="3 4">
    <name type="scientific">Streptantibioticus cattleyicolor (strain ATCC 35852 / DSM 46488 / JCM 4925 / NBRC 14057 / NRRL 8057)</name>
    <name type="common">Streptomyces cattleya</name>
    <dbReference type="NCBI Taxonomy" id="1003195"/>
    <lineage>
        <taxon>Bacteria</taxon>
        <taxon>Bacillati</taxon>
        <taxon>Actinomycetota</taxon>
        <taxon>Actinomycetes</taxon>
        <taxon>Kitasatosporales</taxon>
        <taxon>Streptomycetaceae</taxon>
        <taxon>Streptantibioticus</taxon>
    </lineage>
</organism>
<dbReference type="PANTHER" id="PTHR35176:SF2">
    <property type="entry name" value="F420H(2)-DEPENDENT REDUCTASE RV1155"/>
    <property type="match status" value="1"/>
</dbReference>
<dbReference type="GO" id="GO:0005829">
    <property type="term" value="C:cytosol"/>
    <property type="evidence" value="ECO:0007669"/>
    <property type="project" value="TreeGrafter"/>
</dbReference>
<proteinExistence type="predicted"/>
<dbReference type="AlphaFoldDB" id="F8JU25"/>
<dbReference type="STRING" id="1003195.SCATT_06650"/>
<dbReference type="Proteomes" id="UP000007842">
    <property type="component" value="Chromosome"/>
</dbReference>
<evidence type="ECO:0000313" key="4">
    <source>
        <dbReference type="Proteomes" id="UP000007842"/>
    </source>
</evidence>
<evidence type="ECO:0000313" key="3">
    <source>
        <dbReference type="EMBL" id="AEW93036.1"/>
    </source>
</evidence>
<dbReference type="OrthoDB" id="9812086at2"/>
<dbReference type="NCBIfam" id="TIGR03668">
    <property type="entry name" value="Rv0121_F420"/>
    <property type="match status" value="1"/>
</dbReference>
<accession>F8JU25</accession>
<dbReference type="KEGG" id="scy:SCATT_06650"/>
<dbReference type="GO" id="GO:0016627">
    <property type="term" value="F:oxidoreductase activity, acting on the CH-CH group of donors"/>
    <property type="evidence" value="ECO:0007669"/>
    <property type="project" value="TreeGrafter"/>
</dbReference>
<name>F8JU25_STREN</name>
<feature type="domain" description="Pyridoxamine 5'-phosphate oxidase N-terminal" evidence="2">
    <location>
        <begin position="7"/>
        <end position="140"/>
    </location>
</feature>
<sequence>MPSLTPHQAREAFTASRVARLATADPAGRPHLVPVVFAVTGDTVVLAVDHKPKRSIRLKRLANITANPAVCLLADGYHEEWDRLWWARADGDARVLLPAAECARSGHHVALLTAKYRDQYANRAPAGPVVEVTVRRWSGWRAT</sequence>
<dbReference type="GO" id="GO:0070967">
    <property type="term" value="F:coenzyme F420 binding"/>
    <property type="evidence" value="ECO:0007669"/>
    <property type="project" value="TreeGrafter"/>
</dbReference>
<reference evidence="4" key="1">
    <citation type="submission" date="2011-12" db="EMBL/GenBank/DDBJ databases">
        <title>Complete genome sequence of Streptomyces cattleya strain DSM 46488.</title>
        <authorList>
            <person name="Ou H.-Y."/>
            <person name="Li P."/>
            <person name="Zhao C."/>
            <person name="O'Hagan D."/>
            <person name="Deng Z."/>
        </authorList>
    </citation>
    <scope>NUCLEOTIDE SEQUENCE [LARGE SCALE GENOMIC DNA]</scope>
    <source>
        <strain evidence="4">ATCC 35852 / DSM 46488 / JCM 4925 / NBRC 14057 / NRRL 8057</strain>
    </source>
</reference>
<dbReference type="PATRIC" id="fig|1003195.11.peg.2266"/>
<dbReference type="SUPFAM" id="SSF50475">
    <property type="entry name" value="FMN-binding split barrel"/>
    <property type="match status" value="1"/>
</dbReference>
<dbReference type="Gene3D" id="2.30.110.10">
    <property type="entry name" value="Electron Transport, Fmn-binding Protein, Chain A"/>
    <property type="match status" value="1"/>
</dbReference>
<dbReference type="EMBL" id="CP003219">
    <property type="protein sequence ID" value="AEW93036.1"/>
    <property type="molecule type" value="Genomic_DNA"/>
</dbReference>
<dbReference type="InterPro" id="IPR012349">
    <property type="entry name" value="Split_barrel_FMN-bd"/>
</dbReference>
<keyword evidence="4" id="KW-1185">Reference proteome</keyword>
<dbReference type="HOGENOM" id="CLU_115786_0_0_11"/>
<protein>
    <recommendedName>
        <fullName evidence="2">Pyridoxamine 5'-phosphate oxidase N-terminal domain-containing protein</fullName>
    </recommendedName>
</protein>
<gene>
    <name evidence="3" type="ordered locus">SCATT_06650</name>
</gene>
<dbReference type="eggNOG" id="COG3467">
    <property type="taxonomic scope" value="Bacteria"/>
</dbReference>